<dbReference type="GO" id="GO:0015225">
    <property type="term" value="F:biotin transmembrane transporter activity"/>
    <property type="evidence" value="ECO:0007669"/>
    <property type="project" value="UniProtKB-UniRule"/>
</dbReference>
<sequence>MEPVLFLTIHFREEIIMSAITTTKKKSFTTFQMALIAVMAAITCILGPLSIPIPISPVPISLTNLAIYLTVCLLGWKFGTISYLIYLLIGIAGLPVFSGFSSGFAKLLGPTGGYLIGFIPMTIICGFAFEKFSNHGMQIVGLAIGTIVAYIFGTAWLAIEAHLTFYQALLAGVIPYIPGDLVKIILVVLAGPIVKKRLQSGGFLL</sequence>
<dbReference type="InterPro" id="IPR003784">
    <property type="entry name" value="BioY"/>
</dbReference>
<keyword evidence="2" id="KW-1003">Cell membrane</keyword>
<evidence type="ECO:0000313" key="3">
    <source>
        <dbReference type="EMBL" id="EEG36125.1"/>
    </source>
</evidence>
<evidence type="ECO:0000256" key="1">
    <source>
        <dbReference type="ARBA" id="ARBA00010692"/>
    </source>
</evidence>
<dbReference type="Pfam" id="PF02632">
    <property type="entry name" value="BioY"/>
    <property type="match status" value="1"/>
</dbReference>
<keyword evidence="2" id="KW-0813">Transport</keyword>
<name>C0EX88_9FIRM</name>
<dbReference type="Gene3D" id="1.10.1760.20">
    <property type="match status" value="1"/>
</dbReference>
<dbReference type="Proteomes" id="UP000003174">
    <property type="component" value="Unassembled WGS sequence"/>
</dbReference>
<evidence type="ECO:0000256" key="2">
    <source>
        <dbReference type="PIRNR" id="PIRNR016661"/>
    </source>
</evidence>
<dbReference type="PANTHER" id="PTHR34295:SF1">
    <property type="entry name" value="BIOTIN TRANSPORTER BIOY"/>
    <property type="match status" value="1"/>
</dbReference>
<comment type="subcellular location">
    <subcellularLocation>
        <location evidence="2">Cell membrane</location>
        <topology evidence="2">Multi-pass membrane protein</topology>
    </subcellularLocation>
</comment>
<evidence type="ECO:0000313" key="4">
    <source>
        <dbReference type="Proteomes" id="UP000003174"/>
    </source>
</evidence>
<dbReference type="eggNOG" id="COG1268">
    <property type="taxonomic scope" value="Bacteria"/>
</dbReference>
<keyword evidence="2" id="KW-0472">Membrane</keyword>
<proteinExistence type="inferred from homology"/>
<dbReference type="PANTHER" id="PTHR34295">
    <property type="entry name" value="BIOTIN TRANSPORTER BIOY"/>
    <property type="match status" value="1"/>
</dbReference>
<dbReference type="GO" id="GO:0005886">
    <property type="term" value="C:plasma membrane"/>
    <property type="evidence" value="ECO:0007669"/>
    <property type="project" value="UniProtKB-SubCell"/>
</dbReference>
<comment type="similarity">
    <text evidence="1 2">Belongs to the BioY family.</text>
</comment>
<organism evidence="3 4">
    <name type="scientific">Anaerobutyricum hallii DSM 3353</name>
    <dbReference type="NCBI Taxonomy" id="411469"/>
    <lineage>
        <taxon>Bacteria</taxon>
        <taxon>Bacillati</taxon>
        <taxon>Bacillota</taxon>
        <taxon>Clostridia</taxon>
        <taxon>Lachnospirales</taxon>
        <taxon>Lachnospiraceae</taxon>
        <taxon>Anaerobutyricum</taxon>
    </lineage>
</organism>
<accession>C0EX88</accession>
<reference evidence="3 4" key="2">
    <citation type="submission" date="2009-02" db="EMBL/GenBank/DDBJ databases">
        <title>Draft genome sequence of Eubacterium hallii (DSM 3353).</title>
        <authorList>
            <person name="Sudarsanam P."/>
            <person name="Ley R."/>
            <person name="Guruge J."/>
            <person name="Turnbaugh P.J."/>
            <person name="Mahowald M."/>
            <person name="Liep D."/>
            <person name="Gordon J."/>
        </authorList>
    </citation>
    <scope>NUCLEOTIDE SEQUENCE [LARGE SCALE GENOMIC DNA]</scope>
    <source>
        <strain evidence="3 4">DSM 3353</strain>
    </source>
</reference>
<dbReference type="EMBL" id="ACEP01000090">
    <property type="protein sequence ID" value="EEG36125.1"/>
    <property type="molecule type" value="Genomic_DNA"/>
</dbReference>
<dbReference type="AlphaFoldDB" id="C0EX88"/>
<comment type="caution">
    <text evidence="3">The sequence shown here is derived from an EMBL/GenBank/DDBJ whole genome shotgun (WGS) entry which is preliminary data.</text>
</comment>
<gene>
    <name evidence="3" type="ORF">EUBHAL_02029</name>
</gene>
<reference evidence="3 4" key="1">
    <citation type="submission" date="2009-01" db="EMBL/GenBank/DDBJ databases">
        <authorList>
            <person name="Fulton L."/>
            <person name="Clifton S."/>
            <person name="Fulton B."/>
            <person name="Xu J."/>
            <person name="Minx P."/>
            <person name="Pepin K.H."/>
            <person name="Johnson M."/>
            <person name="Bhonagiri V."/>
            <person name="Nash W.E."/>
            <person name="Mardis E.R."/>
            <person name="Wilson R.K."/>
        </authorList>
    </citation>
    <scope>NUCLEOTIDE SEQUENCE [LARGE SCALE GENOMIC DNA]</scope>
    <source>
        <strain evidence="3 4">DSM 3353</strain>
    </source>
</reference>
<protein>
    <recommendedName>
        <fullName evidence="2">Biotin transporter</fullName>
    </recommendedName>
</protein>
<dbReference type="PIRSF" id="PIRSF016661">
    <property type="entry name" value="BioY"/>
    <property type="match status" value="1"/>
</dbReference>